<name>A0ABU7H352_9SPHI</name>
<gene>
    <name evidence="2" type="ORF">VRU49_09980</name>
</gene>
<dbReference type="EMBL" id="JAZDQU010000002">
    <property type="protein sequence ID" value="MEE1885744.1"/>
    <property type="molecule type" value="Genomic_DNA"/>
</dbReference>
<evidence type="ECO:0000256" key="1">
    <source>
        <dbReference type="SAM" id="Phobius"/>
    </source>
</evidence>
<comment type="caution">
    <text evidence="2">The sequence shown here is derived from an EMBL/GenBank/DDBJ whole genome shotgun (WGS) entry which is preliminary data.</text>
</comment>
<reference evidence="2 3" key="1">
    <citation type="submission" date="2024-01" db="EMBL/GenBank/DDBJ databases">
        <title>Pedobacter sp. nov., isolated from oil-contaminated soil.</title>
        <authorList>
            <person name="Le N.T.T."/>
        </authorList>
    </citation>
    <scope>NUCLEOTIDE SEQUENCE [LARGE SCALE GENOMIC DNA]</scope>
    <source>
        <strain evidence="2 3">VNH31</strain>
    </source>
</reference>
<organism evidence="2 3">
    <name type="scientific">Pedobacter flavus</name>
    <dbReference type="NCBI Taxonomy" id="3113906"/>
    <lineage>
        <taxon>Bacteria</taxon>
        <taxon>Pseudomonadati</taxon>
        <taxon>Bacteroidota</taxon>
        <taxon>Sphingobacteriia</taxon>
        <taxon>Sphingobacteriales</taxon>
        <taxon>Sphingobacteriaceae</taxon>
        <taxon>Pedobacter</taxon>
    </lineage>
</organism>
<protein>
    <submittedName>
        <fullName evidence="2">Uncharacterized protein</fullName>
    </submittedName>
</protein>
<keyword evidence="3" id="KW-1185">Reference proteome</keyword>
<feature type="transmembrane region" description="Helical" evidence="1">
    <location>
        <begin position="40"/>
        <end position="60"/>
    </location>
</feature>
<sequence length="197" mass="23318">MQNFDFIEKIWNDHSVEAKISSDEMLAQVKKDVGTLKNKSFVNIILMVGCIIVLCVLWYFLTFSSITTNIGLGITILSIIVYSVLLYKDHVLINKTDFTAYPAEYLTYLKQYQINRYKLYNSTYWIYVIALTVGIALYFIEILQYFSIEWRWLAIIFTFGWILFCSTYVRKIVMRREKDRIEALIEKLERLSAQFKS</sequence>
<dbReference type="RefSeq" id="WP_330146639.1">
    <property type="nucleotide sequence ID" value="NZ_JAZDQU010000002.1"/>
</dbReference>
<keyword evidence="1" id="KW-0812">Transmembrane</keyword>
<accession>A0ABU7H352</accession>
<keyword evidence="1" id="KW-1133">Transmembrane helix</keyword>
<feature type="transmembrane region" description="Helical" evidence="1">
    <location>
        <begin position="152"/>
        <end position="169"/>
    </location>
</feature>
<feature type="transmembrane region" description="Helical" evidence="1">
    <location>
        <begin position="124"/>
        <end position="146"/>
    </location>
</feature>
<keyword evidence="1" id="KW-0472">Membrane</keyword>
<feature type="transmembrane region" description="Helical" evidence="1">
    <location>
        <begin position="66"/>
        <end position="87"/>
    </location>
</feature>
<evidence type="ECO:0000313" key="3">
    <source>
        <dbReference type="Proteomes" id="UP001337681"/>
    </source>
</evidence>
<dbReference type="Proteomes" id="UP001337681">
    <property type="component" value="Unassembled WGS sequence"/>
</dbReference>
<proteinExistence type="predicted"/>
<evidence type="ECO:0000313" key="2">
    <source>
        <dbReference type="EMBL" id="MEE1885744.1"/>
    </source>
</evidence>